<evidence type="ECO:0000313" key="9">
    <source>
        <dbReference type="EMBL" id="GJN38128.1"/>
    </source>
</evidence>
<gene>
    <name evidence="9" type="primary">gb27141</name>
    <name evidence="9" type="ORF">PR202_gb27141</name>
</gene>
<dbReference type="Pfam" id="PF00005">
    <property type="entry name" value="ABC_tran"/>
    <property type="match status" value="1"/>
</dbReference>
<reference evidence="9" key="1">
    <citation type="journal article" date="2018" name="DNA Res.">
        <title>Multiple hybrid de novo genome assembly of finger millet, an orphan allotetraploid crop.</title>
        <authorList>
            <person name="Hatakeyama M."/>
            <person name="Aluri S."/>
            <person name="Balachadran M.T."/>
            <person name="Sivarajan S.R."/>
            <person name="Patrignani A."/>
            <person name="Gruter S."/>
            <person name="Poveda L."/>
            <person name="Shimizu-Inatsugi R."/>
            <person name="Baeten J."/>
            <person name="Francoijs K.J."/>
            <person name="Nataraja K.N."/>
            <person name="Reddy Y.A.N."/>
            <person name="Phadnis S."/>
            <person name="Ravikumar R.L."/>
            <person name="Schlapbach R."/>
            <person name="Sreeman S.M."/>
            <person name="Shimizu K.K."/>
        </authorList>
    </citation>
    <scope>NUCLEOTIDE SEQUENCE</scope>
</reference>
<feature type="transmembrane region" description="Helical" evidence="7">
    <location>
        <begin position="119"/>
        <end position="139"/>
    </location>
</feature>
<dbReference type="Gene3D" id="1.20.1560.10">
    <property type="entry name" value="ABC transporter type 1, transmembrane domain"/>
    <property type="match status" value="1"/>
</dbReference>
<feature type="transmembrane region" description="Helical" evidence="7">
    <location>
        <begin position="225"/>
        <end position="244"/>
    </location>
</feature>
<dbReference type="GO" id="GO:0005524">
    <property type="term" value="F:ATP binding"/>
    <property type="evidence" value="ECO:0007669"/>
    <property type="project" value="InterPro"/>
</dbReference>
<dbReference type="GO" id="GO:0140359">
    <property type="term" value="F:ABC-type transporter activity"/>
    <property type="evidence" value="ECO:0007669"/>
    <property type="project" value="InterPro"/>
</dbReference>
<evidence type="ECO:0000256" key="4">
    <source>
        <dbReference type="ARBA" id="ARBA00022989"/>
    </source>
</evidence>
<evidence type="ECO:0000256" key="5">
    <source>
        <dbReference type="ARBA" id="ARBA00023136"/>
    </source>
</evidence>
<keyword evidence="4 7" id="KW-1133">Transmembrane helix</keyword>
<feature type="transmembrane region" description="Helical" evidence="7">
    <location>
        <begin position="159"/>
        <end position="179"/>
    </location>
</feature>
<dbReference type="AlphaFoldDB" id="A0AAV5FQT7"/>
<keyword evidence="3 7" id="KW-0812">Transmembrane</keyword>
<keyword evidence="10" id="KW-1185">Reference proteome</keyword>
<accession>A0AAV5FQT7</accession>
<dbReference type="EMBL" id="BQKI01000095">
    <property type="protein sequence ID" value="GJN38128.1"/>
    <property type="molecule type" value="Genomic_DNA"/>
</dbReference>
<evidence type="ECO:0000313" key="10">
    <source>
        <dbReference type="Proteomes" id="UP001054889"/>
    </source>
</evidence>
<feature type="region of interest" description="Disordered" evidence="6">
    <location>
        <begin position="16"/>
        <end position="38"/>
    </location>
</feature>
<dbReference type="PANTHER" id="PTHR11384">
    <property type="entry name" value="ATP-BINDING CASSETTE, SUB-FAMILY D MEMBER"/>
    <property type="match status" value="1"/>
</dbReference>
<organism evidence="9 10">
    <name type="scientific">Eleusine coracana subsp. coracana</name>
    <dbReference type="NCBI Taxonomy" id="191504"/>
    <lineage>
        <taxon>Eukaryota</taxon>
        <taxon>Viridiplantae</taxon>
        <taxon>Streptophyta</taxon>
        <taxon>Embryophyta</taxon>
        <taxon>Tracheophyta</taxon>
        <taxon>Spermatophyta</taxon>
        <taxon>Magnoliopsida</taxon>
        <taxon>Liliopsida</taxon>
        <taxon>Poales</taxon>
        <taxon>Poaceae</taxon>
        <taxon>PACMAD clade</taxon>
        <taxon>Chloridoideae</taxon>
        <taxon>Cynodonteae</taxon>
        <taxon>Eleusininae</taxon>
        <taxon>Eleusine</taxon>
    </lineage>
</organism>
<dbReference type="GO" id="GO:0016887">
    <property type="term" value="F:ATP hydrolysis activity"/>
    <property type="evidence" value="ECO:0007669"/>
    <property type="project" value="InterPro"/>
</dbReference>
<keyword evidence="5 7" id="KW-0472">Membrane</keyword>
<dbReference type="Proteomes" id="UP001054889">
    <property type="component" value="Unassembled WGS sequence"/>
</dbReference>
<sequence>MQLPIPICFLTPTLPQPPPLTLASPQPSRRLASAPGCGSSSFALARRLPLPLPRSVASAMRRRGRRRAPPAAAAGGEATSTDADEKRDGTDLKTLATRFWKVAAPYWWSEDKTQARLRLAAVFTLTLATTGISVGFNFLGRDFYNALADKDQEKFTTQLLYYLGAFAGGIPFFVLRDYARETLSLRWRSWMTSYYMKRYFKNRTFYRIQSQSMIDNPDQRINDDLSAFTGTALGFSLTFFNAAVDLISFSNILYGIYPPLFIVLIVYSLGGTAISVFLGKNLVNLNFMQEKKEADFRYGLVRVRENAESIAFYGGEENEMQLLLDRFRRAFDNLSELLIASRNLEFFTNGYRYLIQILPVAVVAPMYFSGKIEFGVINQSVSAFNHILSDFSLIVFQFQSISAFSAVIDRLGEFDDLLDGNESSLPSQGDSIDGINIIFKSSGPSVLSSNGSPTQSDPCVVLEIHNLTLLTPRSGNILFADLTMELKDKDHLLVMGPSGSGKTSLLRALAGLWTSGTGDIIYHVRGLESNLVSDEPSDKKIEGEELLQSSKQRRDNGIFFVPQRPYMVLGTLRQQLLYPTWTENIHPNDDAQSTDPLPFLSEASTSDATGVKLGMPLTDELIRVLEAHLYSQIEAAGITYISIGHRKTLQKFHNKALLISKTDSPDDNLRNWELRSISQIPAEESSPFSS</sequence>
<dbReference type="PANTHER" id="PTHR11384:SF59">
    <property type="entry name" value="LYSOSOMAL COBALAMIN TRANSPORTER ABCD4"/>
    <property type="match status" value="1"/>
</dbReference>
<proteinExistence type="inferred from homology"/>
<dbReference type="SUPFAM" id="SSF52540">
    <property type="entry name" value="P-loop containing nucleoside triphosphate hydrolases"/>
    <property type="match status" value="1"/>
</dbReference>
<feature type="region of interest" description="Disordered" evidence="6">
    <location>
        <begin position="56"/>
        <end position="87"/>
    </location>
</feature>
<dbReference type="Pfam" id="PF06472">
    <property type="entry name" value="ABC_membrane_2"/>
    <property type="match status" value="1"/>
</dbReference>
<comment type="caution">
    <text evidence="9">The sequence shown here is derived from an EMBL/GenBank/DDBJ whole genome shotgun (WGS) entry which is preliminary data.</text>
</comment>
<keyword evidence="2" id="KW-0813">Transport</keyword>
<name>A0AAV5FQT7_ELECO</name>
<reference evidence="9" key="2">
    <citation type="submission" date="2021-12" db="EMBL/GenBank/DDBJ databases">
        <title>Resequencing data analysis of finger millet.</title>
        <authorList>
            <person name="Hatakeyama M."/>
            <person name="Aluri S."/>
            <person name="Balachadran M.T."/>
            <person name="Sivarajan S.R."/>
            <person name="Poveda L."/>
            <person name="Shimizu-Inatsugi R."/>
            <person name="Schlapbach R."/>
            <person name="Sreeman S.M."/>
            <person name="Shimizu K.K."/>
        </authorList>
    </citation>
    <scope>NUCLEOTIDE SEQUENCE</scope>
</reference>
<dbReference type="PROSITE" id="PS50929">
    <property type="entry name" value="ABC_TM1F"/>
    <property type="match status" value="1"/>
</dbReference>
<feature type="transmembrane region" description="Helical" evidence="7">
    <location>
        <begin position="256"/>
        <end position="278"/>
    </location>
</feature>
<dbReference type="InterPro" id="IPR036640">
    <property type="entry name" value="ABC1_TM_sf"/>
</dbReference>
<evidence type="ECO:0000256" key="3">
    <source>
        <dbReference type="ARBA" id="ARBA00022692"/>
    </source>
</evidence>
<evidence type="ECO:0000256" key="2">
    <source>
        <dbReference type="ARBA" id="ARBA00022448"/>
    </source>
</evidence>
<dbReference type="Gene3D" id="3.40.50.300">
    <property type="entry name" value="P-loop containing nucleotide triphosphate hydrolases"/>
    <property type="match status" value="1"/>
</dbReference>
<feature type="domain" description="ABC transmembrane type-1" evidence="8">
    <location>
        <begin position="120"/>
        <end position="403"/>
    </location>
</feature>
<evidence type="ECO:0000256" key="6">
    <source>
        <dbReference type="SAM" id="MobiDB-lite"/>
    </source>
</evidence>
<evidence type="ECO:0000256" key="1">
    <source>
        <dbReference type="ARBA" id="ARBA00008575"/>
    </source>
</evidence>
<dbReference type="InterPro" id="IPR003439">
    <property type="entry name" value="ABC_transporter-like_ATP-bd"/>
</dbReference>
<evidence type="ECO:0000256" key="7">
    <source>
        <dbReference type="SAM" id="Phobius"/>
    </source>
</evidence>
<dbReference type="InterPro" id="IPR050835">
    <property type="entry name" value="ABC_transporter_sub-D"/>
</dbReference>
<dbReference type="SUPFAM" id="SSF90123">
    <property type="entry name" value="ABC transporter transmembrane region"/>
    <property type="match status" value="1"/>
</dbReference>
<dbReference type="InterPro" id="IPR027417">
    <property type="entry name" value="P-loop_NTPase"/>
</dbReference>
<dbReference type="InterPro" id="IPR011527">
    <property type="entry name" value="ABC1_TM_dom"/>
</dbReference>
<evidence type="ECO:0000259" key="8">
    <source>
        <dbReference type="PROSITE" id="PS50929"/>
    </source>
</evidence>
<dbReference type="GO" id="GO:0016020">
    <property type="term" value="C:membrane"/>
    <property type="evidence" value="ECO:0007669"/>
    <property type="project" value="InterPro"/>
</dbReference>
<protein>
    <recommendedName>
        <fullName evidence="8">ABC transmembrane type-1 domain-containing protein</fullName>
    </recommendedName>
</protein>
<comment type="similarity">
    <text evidence="1">Belongs to the ABC transporter superfamily. ABCD family. Peroxisomal fatty acyl CoA transporter (TC 3.A.1.203) subfamily.</text>
</comment>